<evidence type="ECO:0000313" key="2">
    <source>
        <dbReference type="Proteomes" id="UP000003374"/>
    </source>
</evidence>
<evidence type="ECO:0000313" key="1">
    <source>
        <dbReference type="EMBL" id="EAR20619.1"/>
    </source>
</evidence>
<proteinExistence type="predicted"/>
<dbReference type="HOGENOM" id="CLU_2451621_0_0_6"/>
<dbReference type="OrthoDB" id="9807112at2"/>
<dbReference type="eggNOG" id="COG1752">
    <property type="taxonomic scope" value="Bacteria"/>
</dbReference>
<organism evidence="1 2">
    <name type="scientific">Nitrococcus mobilis Nb-231</name>
    <dbReference type="NCBI Taxonomy" id="314278"/>
    <lineage>
        <taxon>Bacteria</taxon>
        <taxon>Pseudomonadati</taxon>
        <taxon>Pseudomonadota</taxon>
        <taxon>Gammaproteobacteria</taxon>
        <taxon>Chromatiales</taxon>
        <taxon>Ectothiorhodospiraceae</taxon>
        <taxon>Nitrococcus</taxon>
    </lineage>
</organism>
<name>A4BUQ3_9GAMM</name>
<dbReference type="STRING" id="314278.NB231_07467"/>
<dbReference type="EMBL" id="AAOF01000019">
    <property type="protein sequence ID" value="EAR20619.1"/>
    <property type="molecule type" value="Genomic_DNA"/>
</dbReference>
<reference evidence="1 2" key="1">
    <citation type="submission" date="2006-02" db="EMBL/GenBank/DDBJ databases">
        <authorList>
            <person name="Waterbury J."/>
            <person name="Ferriera S."/>
            <person name="Johnson J."/>
            <person name="Kravitz S."/>
            <person name="Halpern A."/>
            <person name="Remington K."/>
            <person name="Beeson K."/>
            <person name="Tran B."/>
            <person name="Rogers Y.-H."/>
            <person name="Friedman R."/>
            <person name="Venter J.C."/>
        </authorList>
    </citation>
    <scope>NUCLEOTIDE SEQUENCE [LARGE SCALE GENOMIC DNA]</scope>
    <source>
        <strain evidence="1 2">Nb-231</strain>
    </source>
</reference>
<gene>
    <name evidence="1" type="ORF">NB231_07467</name>
</gene>
<comment type="caution">
    <text evidence="1">The sequence shown here is derived from an EMBL/GenBank/DDBJ whole genome shotgun (WGS) entry which is preliminary data.</text>
</comment>
<protein>
    <submittedName>
        <fullName evidence="1">Patatin</fullName>
    </submittedName>
</protein>
<dbReference type="AlphaFoldDB" id="A4BUQ3"/>
<keyword evidence="2" id="KW-1185">Reference proteome</keyword>
<dbReference type="RefSeq" id="WP_005001030.1">
    <property type="nucleotide sequence ID" value="NZ_CH672427.1"/>
</dbReference>
<accession>A4BUQ3</accession>
<dbReference type="Proteomes" id="UP000003374">
    <property type="component" value="Unassembled WGS sequence"/>
</dbReference>
<sequence>MGELRAIEFVSRQLDEGHLDPVRYKRMLIHRIDGEAELKSLDASSKLNTEWDFLRTLHGMGYRAASQWLAQHFERLGQHSTVDLRAMFA</sequence>